<protein>
    <submittedName>
        <fullName evidence="1">Uncharacterized protein</fullName>
    </submittedName>
</protein>
<evidence type="ECO:0000313" key="1">
    <source>
        <dbReference type="EMBL" id="CAI9734287.1"/>
    </source>
</evidence>
<organism evidence="1 2">
    <name type="scientific">Octopus vulgaris</name>
    <name type="common">Common octopus</name>
    <dbReference type="NCBI Taxonomy" id="6645"/>
    <lineage>
        <taxon>Eukaryota</taxon>
        <taxon>Metazoa</taxon>
        <taxon>Spiralia</taxon>
        <taxon>Lophotrochozoa</taxon>
        <taxon>Mollusca</taxon>
        <taxon>Cephalopoda</taxon>
        <taxon>Coleoidea</taxon>
        <taxon>Octopodiformes</taxon>
        <taxon>Octopoda</taxon>
        <taxon>Incirrata</taxon>
        <taxon>Octopodidae</taxon>
        <taxon>Octopus</taxon>
    </lineage>
</organism>
<gene>
    <name evidence="1" type="ORF">OCTVUL_1B014802</name>
</gene>
<evidence type="ECO:0000313" key="2">
    <source>
        <dbReference type="Proteomes" id="UP001162480"/>
    </source>
</evidence>
<name>A0AA36FE56_OCTVU</name>
<reference evidence="1" key="1">
    <citation type="submission" date="2023-08" db="EMBL/GenBank/DDBJ databases">
        <authorList>
            <person name="Alioto T."/>
            <person name="Alioto T."/>
            <person name="Gomez Garrido J."/>
        </authorList>
    </citation>
    <scope>NUCLEOTIDE SEQUENCE</scope>
</reference>
<dbReference type="Proteomes" id="UP001162480">
    <property type="component" value="Chromosome 16"/>
</dbReference>
<dbReference type="EMBL" id="OX597829">
    <property type="protein sequence ID" value="CAI9734287.1"/>
    <property type="molecule type" value="Genomic_DNA"/>
</dbReference>
<accession>A0AA36FE56</accession>
<sequence length="103" mass="10775">MCHKICVACVYCSEAGSICGVFVKDKEIEICRLFSIIVDVVDAVFDVVGETETGKFVYYSFIVEHNDNDVVNGCGSCGCNAADDVVSHGVGGIDGVSGGKVGE</sequence>
<dbReference type="AlphaFoldDB" id="A0AA36FE56"/>
<proteinExistence type="predicted"/>
<keyword evidence="2" id="KW-1185">Reference proteome</keyword>